<evidence type="ECO:0000313" key="2">
    <source>
        <dbReference type="EMBL" id="APZ44457.1"/>
    </source>
</evidence>
<dbReference type="RefSeq" id="WP_076838194.1">
    <property type="nucleotide sequence ID" value="NZ_CP019434.1"/>
</dbReference>
<feature type="signal peptide" evidence="1">
    <location>
        <begin position="1"/>
        <end position="23"/>
    </location>
</feature>
<keyword evidence="3" id="KW-1185">Reference proteome</keyword>
<evidence type="ECO:0000313" key="3">
    <source>
        <dbReference type="Proteomes" id="UP000243807"/>
    </source>
</evidence>
<evidence type="ECO:0000256" key="1">
    <source>
        <dbReference type="SAM" id="SignalP"/>
    </source>
</evidence>
<gene>
    <name evidence="2" type="ORF">BW247_00585</name>
</gene>
<dbReference type="STRING" id="1765967.BW247_00585"/>
<dbReference type="OrthoDB" id="5616115at2"/>
<dbReference type="Proteomes" id="UP000243807">
    <property type="component" value="Chromosome"/>
</dbReference>
<sequence length="97" mass="10289">MKIRLSLLGGAVLCLGLAGCSHVAPLSQAEACANGLNRGFAELQDAKAKGFSGSVSWIKAAGLLSAAKIQQQLNRYPSCINKTQRAREFIRRADMGL</sequence>
<dbReference type="PROSITE" id="PS51257">
    <property type="entry name" value="PROKAR_LIPOPROTEIN"/>
    <property type="match status" value="1"/>
</dbReference>
<accession>A0A1P8UKT2</accession>
<name>A0A1P8UKT2_9GAMM</name>
<proteinExistence type="predicted"/>
<reference evidence="2 3" key="1">
    <citation type="submission" date="2017-01" db="EMBL/GenBank/DDBJ databases">
        <title>Draft sequence of Acidihalobacter ferrooxidans strain DSM 14175 (strain V8).</title>
        <authorList>
            <person name="Khaleque H.N."/>
            <person name="Ramsay J.P."/>
            <person name="Murphy R.J.T."/>
            <person name="Kaksonen A.H."/>
            <person name="Boxall N.J."/>
            <person name="Watkin E.L.J."/>
        </authorList>
    </citation>
    <scope>NUCLEOTIDE SEQUENCE [LARGE SCALE GENOMIC DNA]</scope>
    <source>
        <strain evidence="2 3">V8</strain>
    </source>
</reference>
<keyword evidence="1" id="KW-0732">Signal</keyword>
<evidence type="ECO:0008006" key="4">
    <source>
        <dbReference type="Google" id="ProtNLM"/>
    </source>
</evidence>
<feature type="chain" id="PRO_5012003871" description="Lipoprotein" evidence="1">
    <location>
        <begin position="24"/>
        <end position="97"/>
    </location>
</feature>
<dbReference type="EMBL" id="CP019434">
    <property type="protein sequence ID" value="APZ44457.1"/>
    <property type="molecule type" value="Genomic_DNA"/>
</dbReference>
<dbReference type="KEGG" id="afy:BW247_00585"/>
<protein>
    <recommendedName>
        <fullName evidence="4">Lipoprotein</fullName>
    </recommendedName>
</protein>
<dbReference type="AlphaFoldDB" id="A0A1P8UKT2"/>
<organism evidence="2 3">
    <name type="scientific">Acidihalobacter ferrooxydans</name>
    <dbReference type="NCBI Taxonomy" id="1765967"/>
    <lineage>
        <taxon>Bacteria</taxon>
        <taxon>Pseudomonadati</taxon>
        <taxon>Pseudomonadota</taxon>
        <taxon>Gammaproteobacteria</taxon>
        <taxon>Chromatiales</taxon>
        <taxon>Ectothiorhodospiraceae</taxon>
        <taxon>Acidihalobacter</taxon>
    </lineage>
</organism>